<dbReference type="GO" id="GO:0006508">
    <property type="term" value="P:proteolysis"/>
    <property type="evidence" value="ECO:0007669"/>
    <property type="project" value="UniProtKB-KW"/>
</dbReference>
<dbReference type="CDD" id="cd04280">
    <property type="entry name" value="ZnMc_astacin_like"/>
    <property type="match status" value="1"/>
</dbReference>
<evidence type="ECO:0000256" key="6">
    <source>
        <dbReference type="PIRNR" id="PIRNR036365"/>
    </source>
</evidence>
<feature type="domain" description="Peptidase M12A" evidence="9">
    <location>
        <begin position="31"/>
        <end position="225"/>
    </location>
</feature>
<dbReference type="InterPro" id="IPR001506">
    <property type="entry name" value="Peptidase_M12A"/>
</dbReference>
<evidence type="ECO:0000259" key="9">
    <source>
        <dbReference type="PROSITE" id="PS51864"/>
    </source>
</evidence>
<keyword evidence="7 8" id="KW-0482">Metalloprotease</keyword>
<dbReference type="GO" id="GO:0005576">
    <property type="term" value="C:extracellular region"/>
    <property type="evidence" value="ECO:0007669"/>
    <property type="project" value="UniProtKB-SubCell"/>
</dbReference>
<feature type="signal peptide" evidence="6 8">
    <location>
        <begin position="1"/>
        <end position="23"/>
    </location>
</feature>
<feature type="chain" id="PRO_5005120631" description="Zinc metalloproteinase" evidence="6 8">
    <location>
        <begin position="24"/>
        <end position="376"/>
    </location>
</feature>
<dbReference type="PANTHER" id="PTHR10127">
    <property type="entry name" value="DISCOIDIN, CUB, EGF, LAMININ , AND ZINC METALLOPROTEASE DOMAIN CONTAINING"/>
    <property type="match status" value="1"/>
</dbReference>
<feature type="active site" evidence="7">
    <location>
        <position position="123"/>
    </location>
</feature>
<keyword evidence="2 6" id="KW-0964">Secreted</keyword>
<evidence type="ECO:0000256" key="2">
    <source>
        <dbReference type="ARBA" id="ARBA00022525"/>
    </source>
</evidence>
<dbReference type="Pfam" id="PF01400">
    <property type="entry name" value="Astacin"/>
    <property type="match status" value="1"/>
</dbReference>
<proteinExistence type="predicted"/>
<keyword evidence="4" id="KW-1015">Disulfide bond</keyword>
<keyword evidence="10" id="KW-1185">Reference proteome</keyword>
<evidence type="ECO:0000313" key="11">
    <source>
        <dbReference type="WBParaSite" id="SSTP_0000940900.1"/>
    </source>
</evidence>
<dbReference type="GO" id="GO:0004222">
    <property type="term" value="F:metalloendopeptidase activity"/>
    <property type="evidence" value="ECO:0007669"/>
    <property type="project" value="UniProtKB-UniRule"/>
</dbReference>
<protein>
    <recommendedName>
        <fullName evidence="6">Zinc metalloproteinase</fullName>
    </recommendedName>
</protein>
<dbReference type="PRINTS" id="PR00480">
    <property type="entry name" value="ASTACIN"/>
</dbReference>
<dbReference type="Gene3D" id="3.40.390.10">
    <property type="entry name" value="Collagenase (Catalytic Domain)"/>
    <property type="match status" value="1"/>
</dbReference>
<dbReference type="PIRSF" id="PIRSF036365">
    <property type="entry name" value="Astacin_nematoda"/>
    <property type="match status" value="1"/>
</dbReference>
<dbReference type="InterPro" id="IPR034035">
    <property type="entry name" value="Astacin-like_dom"/>
</dbReference>
<dbReference type="InterPro" id="IPR000859">
    <property type="entry name" value="CUB_dom"/>
</dbReference>
<dbReference type="SMART" id="SM00235">
    <property type="entry name" value="ZnMc"/>
    <property type="match status" value="1"/>
</dbReference>
<keyword evidence="7 8" id="KW-0645">Protease</keyword>
<evidence type="ECO:0000256" key="3">
    <source>
        <dbReference type="ARBA" id="ARBA00022729"/>
    </source>
</evidence>
<dbReference type="InterPro" id="IPR024079">
    <property type="entry name" value="MetalloPept_cat_dom_sf"/>
</dbReference>
<dbReference type="WBParaSite" id="TCONS_00007932.p1">
    <property type="protein sequence ID" value="TCONS_00007932.p1"/>
    <property type="gene ID" value="XLOC_005943"/>
</dbReference>
<comment type="cofactor">
    <cofactor evidence="7 8">
        <name>Zn(2+)</name>
        <dbReference type="ChEBI" id="CHEBI:29105"/>
    </cofactor>
    <text evidence="7 8">Binds 1 zinc ion per subunit.</text>
</comment>
<reference evidence="11" key="1">
    <citation type="submission" date="2015-08" db="UniProtKB">
        <authorList>
            <consortium name="WormBaseParasite"/>
        </authorList>
    </citation>
    <scope>IDENTIFICATION</scope>
</reference>
<keyword evidence="7 8" id="KW-0378">Hydrolase</keyword>
<keyword evidence="7 8" id="KW-0862">Zinc</keyword>
<dbReference type="PROSITE" id="PS51864">
    <property type="entry name" value="ASTACIN"/>
    <property type="match status" value="1"/>
</dbReference>
<keyword evidence="7 8" id="KW-0479">Metal-binding</keyword>
<sequence length="376" mass="42672">MITPHFFIIYYLVIIFIKEKVLSDGKIINKRAISYGMEYKWRMPIQYYVDNSLNSTLVSIALNGISNNTCIRFEELSYPPTGTGLVYYRGTGCASFVGRMYEKNNQTVSLGYGCSWNGVIQHETGHALGLFHEQSRPDRDSFININISNAITGTEDNFLKDSTNLSITFDIPYDYGSTMHYGRSAFSKNTLDTIIPKNPLFKEVIGQYGGMSFNDFKIINYYYCNDTCNEMSIKCYYGGYQDPNNCSICKCPHGYGGIDCSEVAVSDKNCSPSLLFATNQPKILTDSGIKNCYYKIKTDQNNKILITINSTNLYYYTPCWIGIGLEVKFLKDKTSTGAMFCGMVNVTKITTEDSEAMINYIGWYDIHNFTLIYQKL</sequence>
<comment type="caution">
    <text evidence="7">Lacks conserved residue(s) required for the propagation of feature annotation.</text>
</comment>
<evidence type="ECO:0000256" key="5">
    <source>
        <dbReference type="ARBA" id="ARBA00023180"/>
    </source>
</evidence>
<dbReference type="AlphaFoldDB" id="A0A0K0EIV3"/>
<evidence type="ECO:0000313" key="10">
    <source>
        <dbReference type="Proteomes" id="UP000035681"/>
    </source>
</evidence>
<keyword evidence="3 6" id="KW-0732">Signal</keyword>
<evidence type="ECO:0000256" key="7">
    <source>
        <dbReference type="PROSITE-ProRule" id="PRU01211"/>
    </source>
</evidence>
<feature type="binding site" evidence="7">
    <location>
        <position position="132"/>
    </location>
    <ligand>
        <name>Zn(2+)</name>
        <dbReference type="ChEBI" id="CHEBI:29105"/>
        <note>catalytic</note>
    </ligand>
</feature>
<feature type="binding site" evidence="7">
    <location>
        <position position="122"/>
    </location>
    <ligand>
        <name>Zn(2+)</name>
        <dbReference type="ChEBI" id="CHEBI:29105"/>
        <note>catalytic</note>
    </ligand>
</feature>
<keyword evidence="5" id="KW-0325">Glycoprotein</keyword>
<dbReference type="InterPro" id="IPR006026">
    <property type="entry name" value="Peptidase_Metallo"/>
</dbReference>
<dbReference type="InterPro" id="IPR017050">
    <property type="entry name" value="Metallopeptidase_nem"/>
</dbReference>
<dbReference type="WBParaSite" id="SSTP_0000940900.1">
    <property type="protein sequence ID" value="SSTP_0000940900.1"/>
    <property type="gene ID" value="SSTP_0000940900"/>
</dbReference>
<feature type="binding site" evidence="7">
    <location>
        <position position="126"/>
    </location>
    <ligand>
        <name>Zn(2+)</name>
        <dbReference type="ChEBI" id="CHEBI:29105"/>
        <note>catalytic</note>
    </ligand>
</feature>
<dbReference type="PANTHER" id="PTHR10127:SF831">
    <property type="entry name" value="ZINC METALLOPROTEINASE NAS-37"/>
    <property type="match status" value="1"/>
</dbReference>
<evidence type="ECO:0000256" key="1">
    <source>
        <dbReference type="ARBA" id="ARBA00004613"/>
    </source>
</evidence>
<dbReference type="Pfam" id="PF00431">
    <property type="entry name" value="CUB"/>
    <property type="match status" value="1"/>
</dbReference>
<organism evidence="11">
    <name type="scientific">Strongyloides stercoralis</name>
    <name type="common">Threadworm</name>
    <dbReference type="NCBI Taxonomy" id="6248"/>
    <lineage>
        <taxon>Eukaryota</taxon>
        <taxon>Metazoa</taxon>
        <taxon>Ecdysozoa</taxon>
        <taxon>Nematoda</taxon>
        <taxon>Chromadorea</taxon>
        <taxon>Rhabditida</taxon>
        <taxon>Tylenchina</taxon>
        <taxon>Panagrolaimomorpha</taxon>
        <taxon>Strongyloidoidea</taxon>
        <taxon>Strongyloididae</taxon>
        <taxon>Strongyloides</taxon>
    </lineage>
</organism>
<dbReference type="GO" id="GO:0018996">
    <property type="term" value="P:molting cycle, collagen and cuticulin-based cuticle"/>
    <property type="evidence" value="ECO:0007669"/>
    <property type="project" value="InterPro"/>
</dbReference>
<comment type="subcellular location">
    <subcellularLocation>
        <location evidence="1 6">Secreted</location>
    </subcellularLocation>
</comment>
<dbReference type="SUPFAM" id="SSF55486">
    <property type="entry name" value="Metalloproteases ('zincins'), catalytic domain"/>
    <property type="match status" value="1"/>
</dbReference>
<dbReference type="GO" id="GO:0008270">
    <property type="term" value="F:zinc ion binding"/>
    <property type="evidence" value="ECO:0007669"/>
    <property type="project" value="UniProtKB-UniRule"/>
</dbReference>
<dbReference type="Proteomes" id="UP000035681">
    <property type="component" value="Unplaced"/>
</dbReference>
<accession>A0A0K0EIV3</accession>
<evidence type="ECO:0000256" key="8">
    <source>
        <dbReference type="RuleBase" id="RU361183"/>
    </source>
</evidence>
<evidence type="ECO:0000256" key="4">
    <source>
        <dbReference type="ARBA" id="ARBA00023157"/>
    </source>
</evidence>
<name>A0A0K0EIV3_STRER</name>